<dbReference type="EMBL" id="JYDR01000013">
    <property type="protein sequence ID" value="KRY76093.1"/>
    <property type="molecule type" value="Genomic_DNA"/>
</dbReference>
<comment type="caution">
    <text evidence="2">The sequence shown here is derived from an EMBL/GenBank/DDBJ whole genome shotgun (WGS) entry which is preliminary data.</text>
</comment>
<evidence type="ECO:0000313" key="5">
    <source>
        <dbReference type="Proteomes" id="UP000054632"/>
    </source>
</evidence>
<proteinExistence type="predicted"/>
<gene>
    <name evidence="2" type="ORF">T4A_5037</name>
    <name evidence="3" type="ORF">T4B_10467</name>
    <name evidence="4" type="ORF">T4C_5544</name>
</gene>
<name>A0A0V1EQT7_TRIPS</name>
<evidence type="ECO:0000313" key="6">
    <source>
        <dbReference type="Proteomes" id="UP000054805"/>
    </source>
</evidence>
<evidence type="ECO:0000313" key="3">
    <source>
        <dbReference type="EMBL" id="KRZ17211.1"/>
    </source>
</evidence>
<protein>
    <submittedName>
        <fullName evidence="2">Uncharacterized protein</fullName>
    </submittedName>
</protein>
<dbReference type="Proteomes" id="UP000054826">
    <property type="component" value="Unassembled WGS sequence"/>
</dbReference>
<dbReference type="EMBL" id="JYDS01000294">
    <property type="protein sequence ID" value="KRZ17211.1"/>
    <property type="molecule type" value="Genomic_DNA"/>
</dbReference>
<sequence length="61" mass="6787">MLLATAVLPLHDVLAALVLLGRNVTGPVVAFFNYVQEEWITHQAAALAYMLPIMLQIAYYQ</sequence>
<evidence type="ECO:0000313" key="2">
    <source>
        <dbReference type="EMBL" id="KRY76093.1"/>
    </source>
</evidence>
<keyword evidence="1" id="KW-0812">Transmembrane</keyword>
<dbReference type="EMBL" id="JYDV01000026">
    <property type="protein sequence ID" value="KRZ40572.1"/>
    <property type="molecule type" value="Genomic_DNA"/>
</dbReference>
<dbReference type="Proteomes" id="UP000054632">
    <property type="component" value="Unassembled WGS sequence"/>
</dbReference>
<organism evidence="2 5">
    <name type="scientific">Trichinella pseudospiralis</name>
    <name type="common">Parasitic roundworm</name>
    <dbReference type="NCBI Taxonomy" id="6337"/>
    <lineage>
        <taxon>Eukaryota</taxon>
        <taxon>Metazoa</taxon>
        <taxon>Ecdysozoa</taxon>
        <taxon>Nematoda</taxon>
        <taxon>Enoplea</taxon>
        <taxon>Dorylaimia</taxon>
        <taxon>Trichinellida</taxon>
        <taxon>Trichinellidae</taxon>
        <taxon>Trichinella</taxon>
    </lineage>
</organism>
<keyword evidence="6" id="KW-1185">Reference proteome</keyword>
<reference evidence="5 6" key="1">
    <citation type="submission" date="2015-01" db="EMBL/GenBank/DDBJ databases">
        <title>Evolution of Trichinella species and genotypes.</title>
        <authorList>
            <person name="Korhonen P.K."/>
            <person name="Edoardo P."/>
            <person name="Giuseppe L.R."/>
            <person name="Gasser R.B."/>
        </authorList>
    </citation>
    <scope>NUCLEOTIDE SEQUENCE [LARGE SCALE GENOMIC DNA]</scope>
    <source>
        <strain evidence="2">ISS13</strain>
        <strain evidence="4">ISS176</strain>
        <strain evidence="3">ISS588</strain>
    </source>
</reference>
<keyword evidence="1" id="KW-1133">Transmembrane helix</keyword>
<evidence type="ECO:0000256" key="1">
    <source>
        <dbReference type="SAM" id="Phobius"/>
    </source>
</evidence>
<evidence type="ECO:0000313" key="4">
    <source>
        <dbReference type="EMBL" id="KRZ40572.1"/>
    </source>
</evidence>
<dbReference type="Proteomes" id="UP000054805">
    <property type="component" value="Unassembled WGS sequence"/>
</dbReference>
<feature type="transmembrane region" description="Helical" evidence="1">
    <location>
        <begin position="39"/>
        <end position="60"/>
    </location>
</feature>
<accession>A0A0V1EQT7</accession>
<keyword evidence="1" id="KW-0472">Membrane</keyword>
<dbReference type="AlphaFoldDB" id="A0A0V1EQT7"/>